<accession>A0A2M7IPT1</accession>
<feature type="non-terminal residue" evidence="1">
    <location>
        <position position="1"/>
    </location>
</feature>
<sequence>PISSEPIIANTGQYGPYLAHAGDFRSLKNDDDPYTITYERALEIYAKPKQMRKGETLLKELGVNPVTKKVVNVFESKSGRYLRKGFKRLSIPETIKTEDITLEVAIELLKQG</sequence>
<dbReference type="Pfam" id="PF13368">
    <property type="entry name" value="Toprim_C_rpt"/>
    <property type="match status" value="2"/>
</dbReference>
<comment type="caution">
    <text evidence="1">The sequence shown here is derived from an EMBL/GenBank/DDBJ whole genome shotgun (WGS) entry which is preliminary data.</text>
</comment>
<dbReference type="GO" id="GO:0016853">
    <property type="term" value="F:isomerase activity"/>
    <property type="evidence" value="ECO:0007669"/>
    <property type="project" value="UniProtKB-KW"/>
</dbReference>
<keyword evidence="1" id="KW-0413">Isomerase</keyword>
<reference evidence="2" key="1">
    <citation type="submission" date="2017-09" db="EMBL/GenBank/DDBJ databases">
        <title>Depth-based differentiation of microbial function through sediment-hosted aquifers and enrichment of novel symbionts in the deep terrestrial subsurface.</title>
        <authorList>
            <person name="Probst A.J."/>
            <person name="Ladd B."/>
            <person name="Jarett J.K."/>
            <person name="Geller-Mcgrath D.E."/>
            <person name="Sieber C.M.K."/>
            <person name="Emerson J.B."/>
            <person name="Anantharaman K."/>
            <person name="Thomas B.C."/>
            <person name="Malmstrom R."/>
            <person name="Stieglmeier M."/>
            <person name="Klingl A."/>
            <person name="Woyke T."/>
            <person name="Ryan C.M."/>
            <person name="Banfield J.F."/>
        </authorList>
    </citation>
    <scope>NUCLEOTIDE SEQUENCE [LARGE SCALE GENOMIC DNA]</scope>
</reference>
<dbReference type="EMBL" id="PFHR01000024">
    <property type="protein sequence ID" value="PIW97290.1"/>
    <property type="molecule type" value="Genomic_DNA"/>
</dbReference>
<dbReference type="AlphaFoldDB" id="A0A2M7IPT1"/>
<name>A0A2M7IPT1_9BACT</name>
<evidence type="ECO:0000313" key="2">
    <source>
        <dbReference type="Proteomes" id="UP000230837"/>
    </source>
</evidence>
<gene>
    <name evidence="1" type="ORF">COZ82_00370</name>
</gene>
<organism evidence="1 2">
    <name type="scientific">Candidatus Kaiserbacteria bacterium CG_4_8_14_3_um_filter_38_9</name>
    <dbReference type="NCBI Taxonomy" id="1974599"/>
    <lineage>
        <taxon>Bacteria</taxon>
        <taxon>Candidatus Kaiseribacteriota</taxon>
    </lineage>
</organism>
<proteinExistence type="predicted"/>
<evidence type="ECO:0000313" key="1">
    <source>
        <dbReference type="EMBL" id="PIW97290.1"/>
    </source>
</evidence>
<protein>
    <submittedName>
        <fullName evidence="1">DNA topoisomerase I</fullName>
    </submittedName>
</protein>
<dbReference type="Proteomes" id="UP000230837">
    <property type="component" value="Unassembled WGS sequence"/>
</dbReference>
<dbReference type="InterPro" id="IPR025589">
    <property type="entry name" value="Toprim_C_rpt"/>
</dbReference>